<keyword evidence="1" id="KW-0812">Transmembrane</keyword>
<dbReference type="AlphaFoldDB" id="A0A1E5JVU7"/>
<name>A0A1E5JVU7_9GAMM</name>
<evidence type="ECO:0000313" key="2">
    <source>
        <dbReference type="EMBL" id="OEH48188.1"/>
    </source>
</evidence>
<dbReference type="Proteomes" id="UP000095229">
    <property type="component" value="Unassembled WGS sequence"/>
</dbReference>
<dbReference type="PATRIC" id="fig|45071.7.peg.898"/>
<sequence>MLKDYLININFHDVIESISAIGTLIVGCIALWLTISDSKLRIKAKFSNYILPSEENPSILNRFAYTINITNIGKRAAIINPSILWHVHILSRQKYIIDVSYMYNEYAKFNPRTNDDFYLDDGRSVNIYHAPDIFRTMKINGEPDKFIFRKTK</sequence>
<dbReference type="RefSeq" id="WP_069683425.1">
    <property type="nucleotide sequence ID" value="NZ_LSOG01000024.1"/>
</dbReference>
<accession>A0A1E5JVU7</accession>
<keyword evidence="1" id="KW-0472">Membrane</keyword>
<organism evidence="2 3">
    <name type="scientific">Legionella parisiensis</name>
    <dbReference type="NCBI Taxonomy" id="45071"/>
    <lineage>
        <taxon>Bacteria</taxon>
        <taxon>Pseudomonadati</taxon>
        <taxon>Pseudomonadota</taxon>
        <taxon>Gammaproteobacteria</taxon>
        <taxon>Legionellales</taxon>
        <taxon>Legionellaceae</taxon>
        <taxon>Legionella</taxon>
    </lineage>
</organism>
<comment type="caution">
    <text evidence="2">The sequence shown here is derived from an EMBL/GenBank/DDBJ whole genome shotgun (WGS) entry which is preliminary data.</text>
</comment>
<feature type="transmembrane region" description="Helical" evidence="1">
    <location>
        <begin position="14"/>
        <end position="35"/>
    </location>
</feature>
<dbReference type="EMBL" id="LSOG01000024">
    <property type="protein sequence ID" value="OEH48188.1"/>
    <property type="molecule type" value="Genomic_DNA"/>
</dbReference>
<keyword evidence="1" id="KW-1133">Transmembrane helix</keyword>
<gene>
    <name evidence="2" type="ORF">lpari_00839</name>
</gene>
<evidence type="ECO:0000313" key="3">
    <source>
        <dbReference type="Proteomes" id="UP000095229"/>
    </source>
</evidence>
<proteinExistence type="predicted"/>
<protein>
    <submittedName>
        <fullName evidence="2">Uncharacterized protein</fullName>
    </submittedName>
</protein>
<evidence type="ECO:0000256" key="1">
    <source>
        <dbReference type="SAM" id="Phobius"/>
    </source>
</evidence>
<keyword evidence="3" id="KW-1185">Reference proteome</keyword>
<reference evidence="2 3" key="1">
    <citation type="submission" date="2016-02" db="EMBL/GenBank/DDBJ databases">
        <title>Secondary metabolites in Legionella.</title>
        <authorList>
            <person name="Tobias N.J."/>
            <person name="Bode H.B."/>
        </authorList>
    </citation>
    <scope>NUCLEOTIDE SEQUENCE [LARGE SCALE GENOMIC DNA]</scope>
    <source>
        <strain evidence="2 3">DSM 19216</strain>
    </source>
</reference>
<dbReference type="PROSITE" id="PS51257">
    <property type="entry name" value="PROKAR_LIPOPROTEIN"/>
    <property type="match status" value="1"/>
</dbReference>